<accession>A0A7X3LQZ9</accession>
<evidence type="ECO:0000256" key="2">
    <source>
        <dbReference type="ARBA" id="ARBA00009142"/>
    </source>
</evidence>
<dbReference type="RefSeq" id="WP_160773744.1">
    <property type="nucleotide sequence ID" value="NZ_WUMV01000001.1"/>
</dbReference>
<evidence type="ECO:0000256" key="6">
    <source>
        <dbReference type="ARBA" id="ARBA00022989"/>
    </source>
</evidence>
<feature type="transmembrane region" description="Helical" evidence="8">
    <location>
        <begin position="234"/>
        <end position="252"/>
    </location>
</feature>
<keyword evidence="10" id="KW-1185">Reference proteome</keyword>
<protein>
    <recommendedName>
        <fullName evidence="8">Probable membrane transporter protein</fullName>
    </recommendedName>
</protein>
<sequence length="255" mass="26873">MPDLSGFDPHFTLAQFAVIAFGFAFAAFLKGATGLGFSTTCLPFLVLAVGLKSALPLIILPSIASNIFVMRQAGHFRETVARFWPMLLASVPGLILGLWLLDTVDGEQAAIVLGGVLVAYSLYALRSPDFTLSEPAARALAPVSGFATGLVNGVTGSQIMPVLPYLISLKLSRERFVQAINCSFTIGSIVMALGLSKLGLMTVASLAVSVGGLGFVYAGTRAGGVLRRRLDETAFRRLVLILLLTLGMALVVRGI</sequence>
<keyword evidence="6 8" id="KW-1133">Transmembrane helix</keyword>
<dbReference type="PANTHER" id="PTHR30269:SF32">
    <property type="entry name" value="MEMBRANE TRANSPORTER PROTEIN-RELATED"/>
    <property type="match status" value="1"/>
</dbReference>
<keyword evidence="5 8" id="KW-0812">Transmembrane</keyword>
<dbReference type="Proteomes" id="UP000433101">
    <property type="component" value="Unassembled WGS sequence"/>
</dbReference>
<keyword evidence="3" id="KW-0813">Transport</keyword>
<organism evidence="9 10">
    <name type="scientific">Stappia sediminis</name>
    <dbReference type="NCBI Taxonomy" id="2692190"/>
    <lineage>
        <taxon>Bacteria</taxon>
        <taxon>Pseudomonadati</taxon>
        <taxon>Pseudomonadota</taxon>
        <taxon>Alphaproteobacteria</taxon>
        <taxon>Hyphomicrobiales</taxon>
        <taxon>Stappiaceae</taxon>
        <taxon>Stappia</taxon>
    </lineage>
</organism>
<keyword evidence="7 8" id="KW-0472">Membrane</keyword>
<gene>
    <name evidence="9" type="ORF">GR183_01120</name>
</gene>
<feature type="transmembrane region" description="Helical" evidence="8">
    <location>
        <begin position="202"/>
        <end position="222"/>
    </location>
</feature>
<feature type="transmembrane region" description="Helical" evidence="8">
    <location>
        <begin position="12"/>
        <end position="29"/>
    </location>
</feature>
<evidence type="ECO:0000256" key="3">
    <source>
        <dbReference type="ARBA" id="ARBA00022448"/>
    </source>
</evidence>
<proteinExistence type="inferred from homology"/>
<comment type="subcellular location">
    <subcellularLocation>
        <location evidence="1 8">Cell membrane</location>
        <topology evidence="1 8">Multi-pass membrane protein</topology>
    </subcellularLocation>
</comment>
<dbReference type="InterPro" id="IPR052017">
    <property type="entry name" value="TSUP"/>
</dbReference>
<dbReference type="Pfam" id="PF01925">
    <property type="entry name" value="TauE"/>
    <property type="match status" value="1"/>
</dbReference>
<evidence type="ECO:0000313" key="9">
    <source>
        <dbReference type="EMBL" id="MXN63492.1"/>
    </source>
</evidence>
<comment type="similarity">
    <text evidence="2 8">Belongs to the 4-toluene sulfonate uptake permease (TSUP) (TC 2.A.102) family.</text>
</comment>
<dbReference type="EMBL" id="WUMV01000001">
    <property type="protein sequence ID" value="MXN63492.1"/>
    <property type="molecule type" value="Genomic_DNA"/>
</dbReference>
<dbReference type="AlphaFoldDB" id="A0A7X3LQZ9"/>
<feature type="transmembrane region" description="Helical" evidence="8">
    <location>
        <begin position="145"/>
        <end position="167"/>
    </location>
</feature>
<dbReference type="InterPro" id="IPR002781">
    <property type="entry name" value="TM_pro_TauE-like"/>
</dbReference>
<dbReference type="PANTHER" id="PTHR30269">
    <property type="entry name" value="TRANSMEMBRANE PROTEIN YFCA"/>
    <property type="match status" value="1"/>
</dbReference>
<reference evidence="9 10" key="1">
    <citation type="submission" date="2019-12" db="EMBL/GenBank/DDBJ databases">
        <authorList>
            <person name="Li M."/>
        </authorList>
    </citation>
    <scope>NUCLEOTIDE SEQUENCE [LARGE SCALE GENOMIC DNA]</scope>
    <source>
        <strain evidence="9 10">GBMRC 2046</strain>
    </source>
</reference>
<feature type="transmembrane region" description="Helical" evidence="8">
    <location>
        <begin position="108"/>
        <end position="125"/>
    </location>
</feature>
<dbReference type="GO" id="GO:0005886">
    <property type="term" value="C:plasma membrane"/>
    <property type="evidence" value="ECO:0007669"/>
    <property type="project" value="UniProtKB-SubCell"/>
</dbReference>
<keyword evidence="4 8" id="KW-1003">Cell membrane</keyword>
<feature type="transmembrane region" description="Helical" evidence="8">
    <location>
        <begin position="41"/>
        <end position="63"/>
    </location>
</feature>
<comment type="caution">
    <text evidence="9">The sequence shown here is derived from an EMBL/GenBank/DDBJ whole genome shotgun (WGS) entry which is preliminary data.</text>
</comment>
<evidence type="ECO:0000256" key="8">
    <source>
        <dbReference type="RuleBase" id="RU363041"/>
    </source>
</evidence>
<evidence type="ECO:0000313" key="10">
    <source>
        <dbReference type="Proteomes" id="UP000433101"/>
    </source>
</evidence>
<name>A0A7X3LQZ9_9HYPH</name>
<evidence type="ECO:0000256" key="4">
    <source>
        <dbReference type="ARBA" id="ARBA00022475"/>
    </source>
</evidence>
<evidence type="ECO:0000256" key="5">
    <source>
        <dbReference type="ARBA" id="ARBA00022692"/>
    </source>
</evidence>
<evidence type="ECO:0000256" key="1">
    <source>
        <dbReference type="ARBA" id="ARBA00004651"/>
    </source>
</evidence>
<feature type="transmembrane region" description="Helical" evidence="8">
    <location>
        <begin position="179"/>
        <end position="196"/>
    </location>
</feature>
<evidence type="ECO:0000256" key="7">
    <source>
        <dbReference type="ARBA" id="ARBA00023136"/>
    </source>
</evidence>
<feature type="transmembrane region" description="Helical" evidence="8">
    <location>
        <begin position="83"/>
        <end position="101"/>
    </location>
</feature>